<dbReference type="SUPFAM" id="SSF55073">
    <property type="entry name" value="Nucleotide cyclase"/>
    <property type="match status" value="1"/>
</dbReference>
<name>A0A7C3EEA1_9SPIR</name>
<dbReference type="SUPFAM" id="SSF141868">
    <property type="entry name" value="EAL domain-like"/>
    <property type="match status" value="1"/>
</dbReference>
<feature type="domain" description="GGDEF" evidence="5">
    <location>
        <begin position="291"/>
        <end position="424"/>
    </location>
</feature>
<dbReference type="Gene3D" id="3.30.450.20">
    <property type="entry name" value="PAS domain"/>
    <property type="match status" value="1"/>
</dbReference>
<dbReference type="CDD" id="cd17534">
    <property type="entry name" value="REC_DC-like"/>
    <property type="match status" value="1"/>
</dbReference>
<dbReference type="Pfam" id="PF00989">
    <property type="entry name" value="PAS"/>
    <property type="match status" value="1"/>
</dbReference>
<dbReference type="CDD" id="cd01949">
    <property type="entry name" value="GGDEF"/>
    <property type="match status" value="1"/>
</dbReference>
<evidence type="ECO:0000259" key="4">
    <source>
        <dbReference type="PROSITE" id="PS50883"/>
    </source>
</evidence>
<feature type="modified residue" description="4-aspartylphosphate" evidence="1">
    <location>
        <position position="55"/>
    </location>
</feature>
<dbReference type="InterPro" id="IPR000160">
    <property type="entry name" value="GGDEF_dom"/>
</dbReference>
<dbReference type="InterPro" id="IPR043128">
    <property type="entry name" value="Rev_trsase/Diguanyl_cyclase"/>
</dbReference>
<dbReference type="InterPro" id="IPR035965">
    <property type="entry name" value="PAS-like_dom_sf"/>
</dbReference>
<dbReference type="AlphaFoldDB" id="A0A7C3EEA1"/>
<organism evidence="6">
    <name type="scientific">Gracilinema caldarium</name>
    <dbReference type="NCBI Taxonomy" id="215591"/>
    <lineage>
        <taxon>Bacteria</taxon>
        <taxon>Pseudomonadati</taxon>
        <taxon>Spirochaetota</taxon>
        <taxon>Spirochaetia</taxon>
        <taxon>Spirochaetales</taxon>
        <taxon>Breznakiellaceae</taxon>
        <taxon>Gracilinema</taxon>
    </lineage>
</organism>
<comment type="caution">
    <text evidence="6">The sequence shown here is derived from an EMBL/GenBank/DDBJ whole genome shotgun (WGS) entry which is preliminary data.</text>
</comment>
<dbReference type="Gene3D" id="3.40.50.2300">
    <property type="match status" value="1"/>
</dbReference>
<protein>
    <submittedName>
        <fullName evidence="6">GGDEF domain-containing response regulator</fullName>
    </submittedName>
</protein>
<sequence length="686" mass="77263">MANEQVLIVEDEKIIALDLQRRLERFGYTICETCSEAVDAIEKAKLYNPDIILMDIMLNGPMDGIEAAKVIKQGLRIPVVFLTAYVDDRTLERAKTAEPYGYILKPFKERELYTAIDIALYKFQSEQHIKKQERLFSAILHSVNDGLIAVDNDLTVLFINPVASHMSGWTEEESRGKPIQHILSMIDSKTLNPILPTMLPEGESSNKFRDVILKGRLGQSYILDGAITKIHQAGNEVEGYVIAFRDVTELRKLSATVDYQTSHDKLTGLGNREDFALKLQTILDELARYGGSHTLLQLDVDRFKIVNDTCGTMAGDELLRQVATYIQTLTQRNDVAARLGGDEFAVVLKDCVLENALQVAQRLQEAVQNHKFIWQNNLFPITLSIGLVPLSGEDTDIHIVMAAADDACYIAKEEGGNRIRVFQRNEEKYILRRGQMEWVSKINQALEMNRFRLWYQLIEPIRPLPGIHPKLEILIRMEGDDGSIISPGAFIPSAERYGLISAIDRWVFESTIKTWVQLKAQNHNLVDRLFSINISGATLLDETFIDFALNVTTQYGASPGNFCLEITETAAIQNLSYAIRFIEKLKSHGFTFSLDDFGSGFSSFNYLKNLPVDYLKIDGSIVQNIDESLINFTMVESINSMGHVIGLKTIAEFARTPSVIERLHRIGVDYAQGYAIAEPKPFPSVQ</sequence>
<dbReference type="Pfam" id="PF00072">
    <property type="entry name" value="Response_reg"/>
    <property type="match status" value="1"/>
</dbReference>
<dbReference type="GO" id="GO:0000160">
    <property type="term" value="P:phosphorelay signal transduction system"/>
    <property type="evidence" value="ECO:0007669"/>
    <property type="project" value="InterPro"/>
</dbReference>
<accession>A0A7C3EEA1</accession>
<dbReference type="GO" id="GO:0006355">
    <property type="term" value="P:regulation of DNA-templated transcription"/>
    <property type="evidence" value="ECO:0007669"/>
    <property type="project" value="InterPro"/>
</dbReference>
<evidence type="ECO:0000259" key="5">
    <source>
        <dbReference type="PROSITE" id="PS50887"/>
    </source>
</evidence>
<dbReference type="InterPro" id="IPR000014">
    <property type="entry name" value="PAS"/>
</dbReference>
<dbReference type="PROSITE" id="PS50887">
    <property type="entry name" value="GGDEF"/>
    <property type="match status" value="1"/>
</dbReference>
<dbReference type="InterPro" id="IPR001633">
    <property type="entry name" value="EAL_dom"/>
</dbReference>
<dbReference type="SUPFAM" id="SSF55785">
    <property type="entry name" value="PYP-like sensor domain (PAS domain)"/>
    <property type="match status" value="1"/>
</dbReference>
<dbReference type="Gene3D" id="3.30.70.270">
    <property type="match status" value="1"/>
</dbReference>
<dbReference type="SMART" id="SM00448">
    <property type="entry name" value="REC"/>
    <property type="match status" value="1"/>
</dbReference>
<evidence type="ECO:0000259" key="2">
    <source>
        <dbReference type="PROSITE" id="PS50110"/>
    </source>
</evidence>
<reference evidence="6" key="1">
    <citation type="journal article" date="2020" name="mSystems">
        <title>Genome- and Community-Level Interaction Insights into Carbon Utilization and Element Cycling Functions of Hydrothermarchaeota in Hydrothermal Sediment.</title>
        <authorList>
            <person name="Zhou Z."/>
            <person name="Liu Y."/>
            <person name="Xu W."/>
            <person name="Pan J."/>
            <person name="Luo Z.H."/>
            <person name="Li M."/>
        </authorList>
    </citation>
    <scope>NUCLEOTIDE SEQUENCE [LARGE SCALE GENOMIC DNA]</scope>
    <source>
        <strain evidence="6">SpSt-503</strain>
    </source>
</reference>
<dbReference type="InterPro" id="IPR001789">
    <property type="entry name" value="Sig_transdc_resp-reg_receiver"/>
</dbReference>
<dbReference type="PANTHER" id="PTHR44757:SF4">
    <property type="entry name" value="DIGUANYLATE CYCLASE DGCE-RELATED"/>
    <property type="match status" value="1"/>
</dbReference>
<dbReference type="SMART" id="SM00267">
    <property type="entry name" value="GGDEF"/>
    <property type="match status" value="1"/>
</dbReference>
<dbReference type="FunFam" id="3.30.70.270:FF:000001">
    <property type="entry name" value="Diguanylate cyclase domain protein"/>
    <property type="match status" value="1"/>
</dbReference>
<dbReference type="CDD" id="cd00130">
    <property type="entry name" value="PAS"/>
    <property type="match status" value="1"/>
</dbReference>
<dbReference type="PROSITE" id="PS50883">
    <property type="entry name" value="EAL"/>
    <property type="match status" value="1"/>
</dbReference>
<dbReference type="Gene3D" id="3.20.20.450">
    <property type="entry name" value="EAL domain"/>
    <property type="match status" value="1"/>
</dbReference>
<dbReference type="InterPro" id="IPR035919">
    <property type="entry name" value="EAL_sf"/>
</dbReference>
<dbReference type="EMBL" id="DSVL01000346">
    <property type="protein sequence ID" value="HFH30074.1"/>
    <property type="molecule type" value="Genomic_DNA"/>
</dbReference>
<evidence type="ECO:0000313" key="6">
    <source>
        <dbReference type="EMBL" id="HFH30074.1"/>
    </source>
</evidence>
<dbReference type="CDD" id="cd01948">
    <property type="entry name" value="EAL"/>
    <property type="match status" value="1"/>
</dbReference>
<feature type="domain" description="PAS" evidence="3">
    <location>
        <begin position="132"/>
        <end position="202"/>
    </location>
</feature>
<keyword evidence="1" id="KW-0597">Phosphoprotein</keyword>
<dbReference type="PANTHER" id="PTHR44757">
    <property type="entry name" value="DIGUANYLATE CYCLASE DGCP"/>
    <property type="match status" value="1"/>
</dbReference>
<gene>
    <name evidence="6" type="ORF">ENS59_11310</name>
</gene>
<evidence type="ECO:0000259" key="3">
    <source>
        <dbReference type="PROSITE" id="PS50112"/>
    </source>
</evidence>
<feature type="domain" description="Response regulatory" evidence="2">
    <location>
        <begin position="5"/>
        <end position="120"/>
    </location>
</feature>
<proteinExistence type="predicted"/>
<dbReference type="InterPro" id="IPR013767">
    <property type="entry name" value="PAS_fold"/>
</dbReference>
<dbReference type="NCBIfam" id="TIGR00229">
    <property type="entry name" value="sensory_box"/>
    <property type="match status" value="1"/>
</dbReference>
<dbReference type="NCBIfam" id="TIGR00254">
    <property type="entry name" value="GGDEF"/>
    <property type="match status" value="1"/>
</dbReference>
<evidence type="ECO:0000256" key="1">
    <source>
        <dbReference type="PROSITE-ProRule" id="PRU00169"/>
    </source>
</evidence>
<dbReference type="PROSITE" id="PS50112">
    <property type="entry name" value="PAS"/>
    <property type="match status" value="1"/>
</dbReference>
<dbReference type="Pfam" id="PF00563">
    <property type="entry name" value="EAL"/>
    <property type="match status" value="1"/>
</dbReference>
<dbReference type="GO" id="GO:0003824">
    <property type="term" value="F:catalytic activity"/>
    <property type="evidence" value="ECO:0007669"/>
    <property type="project" value="UniProtKB-ARBA"/>
</dbReference>
<feature type="domain" description="EAL" evidence="4">
    <location>
        <begin position="435"/>
        <end position="686"/>
    </location>
</feature>
<dbReference type="InterPro" id="IPR029787">
    <property type="entry name" value="Nucleotide_cyclase"/>
</dbReference>
<dbReference type="InterPro" id="IPR052155">
    <property type="entry name" value="Biofilm_reg_signaling"/>
</dbReference>
<dbReference type="InterPro" id="IPR011006">
    <property type="entry name" value="CheY-like_superfamily"/>
</dbReference>
<dbReference type="Pfam" id="PF00990">
    <property type="entry name" value="GGDEF"/>
    <property type="match status" value="1"/>
</dbReference>
<dbReference type="SMART" id="SM00052">
    <property type="entry name" value="EAL"/>
    <property type="match status" value="1"/>
</dbReference>
<dbReference type="SMART" id="SM00091">
    <property type="entry name" value="PAS"/>
    <property type="match status" value="1"/>
</dbReference>
<dbReference type="SUPFAM" id="SSF52172">
    <property type="entry name" value="CheY-like"/>
    <property type="match status" value="1"/>
</dbReference>
<dbReference type="PROSITE" id="PS50110">
    <property type="entry name" value="RESPONSE_REGULATORY"/>
    <property type="match status" value="1"/>
</dbReference>